<feature type="transmembrane region" description="Helical" evidence="7">
    <location>
        <begin position="78"/>
        <end position="99"/>
    </location>
</feature>
<dbReference type="Pfam" id="PF00528">
    <property type="entry name" value="BPD_transp_1"/>
    <property type="match status" value="1"/>
</dbReference>
<feature type="domain" description="ABC transmembrane type-1" evidence="8">
    <location>
        <begin position="74"/>
        <end position="278"/>
    </location>
</feature>
<dbReference type="InterPro" id="IPR051393">
    <property type="entry name" value="ABC_transporter_permease"/>
</dbReference>
<dbReference type="Gene3D" id="1.10.3720.10">
    <property type="entry name" value="MetI-like"/>
    <property type="match status" value="1"/>
</dbReference>
<feature type="transmembrane region" description="Helical" evidence="7">
    <location>
        <begin position="151"/>
        <end position="174"/>
    </location>
</feature>
<dbReference type="CDD" id="cd06261">
    <property type="entry name" value="TM_PBP2"/>
    <property type="match status" value="1"/>
</dbReference>
<evidence type="ECO:0000256" key="4">
    <source>
        <dbReference type="ARBA" id="ARBA00022692"/>
    </source>
</evidence>
<dbReference type="Proteomes" id="UP000294682">
    <property type="component" value="Unassembled WGS sequence"/>
</dbReference>
<evidence type="ECO:0000256" key="6">
    <source>
        <dbReference type="ARBA" id="ARBA00023136"/>
    </source>
</evidence>
<keyword evidence="4 7" id="KW-0812">Transmembrane</keyword>
<keyword evidence="5 7" id="KW-1133">Transmembrane helix</keyword>
<dbReference type="GO" id="GO:0055085">
    <property type="term" value="P:transmembrane transport"/>
    <property type="evidence" value="ECO:0007669"/>
    <property type="project" value="InterPro"/>
</dbReference>
<dbReference type="RefSeq" id="WP_132085215.1">
    <property type="nucleotide sequence ID" value="NZ_SLUK01000014.1"/>
</dbReference>
<evidence type="ECO:0000256" key="1">
    <source>
        <dbReference type="ARBA" id="ARBA00004651"/>
    </source>
</evidence>
<keyword evidence="10" id="KW-1185">Reference proteome</keyword>
<dbReference type="EMBL" id="SLUK01000014">
    <property type="protein sequence ID" value="TCL41305.1"/>
    <property type="molecule type" value="Genomic_DNA"/>
</dbReference>
<evidence type="ECO:0000313" key="9">
    <source>
        <dbReference type="EMBL" id="TCL41305.1"/>
    </source>
</evidence>
<gene>
    <name evidence="9" type="ORF">EDD78_11410</name>
</gene>
<feature type="transmembrane region" description="Helical" evidence="7">
    <location>
        <begin position="111"/>
        <end position="131"/>
    </location>
</feature>
<dbReference type="SUPFAM" id="SSF161098">
    <property type="entry name" value="MetI-like"/>
    <property type="match status" value="1"/>
</dbReference>
<comment type="subcellular location">
    <subcellularLocation>
        <location evidence="1 7">Cell membrane</location>
        <topology evidence="1 7">Multi-pass membrane protein</topology>
    </subcellularLocation>
</comment>
<proteinExistence type="inferred from homology"/>
<sequence length="289" mass="31595">MKPRSSLAARQRAANFCFLAPALLLFVIFILLPFIQGIPVSLTNWNGVTVEHGEFVGLRNYVNIFKQGDFNKAAGVTLLYTLITVTCTNVLGLLLALGVQRTGKLNNFLRSIYFMPFVISLILAAYTWRYLYSDIVNIAFGLHSPLGSMRYALPAVAGIAVWRDAGYAMVVYLAGLQMVPRDYYEAAEVEGAGAPTRFFKITLPLIMPSVTANVVLTLAWGLKQFDLVMAATGGGPGKATETLAVVIYKNIFEFMHAGYGQAAAIVFTVFVAAVSSAVSFLLRRREVEL</sequence>
<keyword evidence="3" id="KW-1003">Cell membrane</keyword>
<evidence type="ECO:0000256" key="5">
    <source>
        <dbReference type="ARBA" id="ARBA00022989"/>
    </source>
</evidence>
<accession>A0A9X8Y771</accession>
<feature type="transmembrane region" description="Helical" evidence="7">
    <location>
        <begin position="262"/>
        <end position="282"/>
    </location>
</feature>
<dbReference type="PANTHER" id="PTHR30193">
    <property type="entry name" value="ABC TRANSPORTER PERMEASE PROTEIN"/>
    <property type="match status" value="1"/>
</dbReference>
<organism evidence="9 10">
    <name type="scientific">Harryflintia acetispora</name>
    <dbReference type="NCBI Taxonomy" id="1849041"/>
    <lineage>
        <taxon>Bacteria</taxon>
        <taxon>Bacillati</taxon>
        <taxon>Bacillota</taxon>
        <taxon>Clostridia</taxon>
        <taxon>Eubacteriales</taxon>
        <taxon>Oscillospiraceae</taxon>
        <taxon>Harryflintia</taxon>
    </lineage>
</organism>
<feature type="transmembrane region" description="Helical" evidence="7">
    <location>
        <begin position="201"/>
        <end position="222"/>
    </location>
</feature>
<reference evidence="9 10" key="1">
    <citation type="submission" date="2019-03" db="EMBL/GenBank/DDBJ databases">
        <title>Genomic Encyclopedia of Type Strains, Phase IV (KMG-IV): sequencing the most valuable type-strain genomes for metagenomic binning, comparative biology and taxonomic classification.</title>
        <authorList>
            <person name="Goeker M."/>
        </authorList>
    </citation>
    <scope>NUCLEOTIDE SEQUENCE [LARGE SCALE GENOMIC DNA]</scope>
    <source>
        <strain evidence="9 10">DSM 100433</strain>
    </source>
</reference>
<protein>
    <submittedName>
        <fullName evidence="9">Raffinose/stachyose/melibiose transport system permease protein</fullName>
    </submittedName>
</protein>
<dbReference type="InterPro" id="IPR000515">
    <property type="entry name" value="MetI-like"/>
</dbReference>
<name>A0A9X8Y771_9FIRM</name>
<comment type="similarity">
    <text evidence="7">Belongs to the binding-protein-dependent transport system permease family.</text>
</comment>
<feature type="transmembrane region" description="Helical" evidence="7">
    <location>
        <begin position="12"/>
        <end position="35"/>
    </location>
</feature>
<evidence type="ECO:0000259" key="8">
    <source>
        <dbReference type="PROSITE" id="PS50928"/>
    </source>
</evidence>
<evidence type="ECO:0000256" key="7">
    <source>
        <dbReference type="RuleBase" id="RU363032"/>
    </source>
</evidence>
<dbReference type="AlphaFoldDB" id="A0A9X8Y771"/>
<keyword evidence="2 7" id="KW-0813">Transport</keyword>
<comment type="caution">
    <text evidence="9">The sequence shown here is derived from an EMBL/GenBank/DDBJ whole genome shotgun (WGS) entry which is preliminary data.</text>
</comment>
<evidence type="ECO:0000256" key="3">
    <source>
        <dbReference type="ARBA" id="ARBA00022475"/>
    </source>
</evidence>
<evidence type="ECO:0000313" key="10">
    <source>
        <dbReference type="Proteomes" id="UP000294682"/>
    </source>
</evidence>
<evidence type="ECO:0000256" key="2">
    <source>
        <dbReference type="ARBA" id="ARBA00022448"/>
    </source>
</evidence>
<dbReference type="PROSITE" id="PS50928">
    <property type="entry name" value="ABC_TM1"/>
    <property type="match status" value="1"/>
</dbReference>
<keyword evidence="6 7" id="KW-0472">Membrane</keyword>
<dbReference type="PANTHER" id="PTHR30193:SF41">
    <property type="entry name" value="DIACETYLCHITOBIOSE UPTAKE SYSTEM PERMEASE PROTEIN NGCF"/>
    <property type="match status" value="1"/>
</dbReference>
<dbReference type="InterPro" id="IPR035906">
    <property type="entry name" value="MetI-like_sf"/>
</dbReference>
<dbReference type="GO" id="GO:0005886">
    <property type="term" value="C:plasma membrane"/>
    <property type="evidence" value="ECO:0007669"/>
    <property type="project" value="UniProtKB-SubCell"/>
</dbReference>